<comment type="caution">
    <text evidence="3">The sequence shown here is derived from an EMBL/GenBank/DDBJ whole genome shotgun (WGS) entry which is preliminary data.</text>
</comment>
<dbReference type="InterPro" id="IPR050592">
    <property type="entry name" value="GDSL_lipolytic_enzyme"/>
</dbReference>
<feature type="signal peptide" evidence="2">
    <location>
        <begin position="1"/>
        <end position="20"/>
    </location>
</feature>
<dbReference type="CDD" id="cd01846">
    <property type="entry name" value="fatty_acyltransferase_like"/>
    <property type="match status" value="1"/>
</dbReference>
<reference evidence="3" key="1">
    <citation type="submission" date="2020-11" db="EMBL/GenBank/DDBJ databases">
        <authorList>
            <consortium name="DOE Joint Genome Institute"/>
            <person name="Ahrendt S."/>
            <person name="Riley R."/>
            <person name="Andreopoulos W."/>
            <person name="Labutti K."/>
            <person name="Pangilinan J."/>
            <person name="Ruiz-Duenas F.J."/>
            <person name="Barrasa J.M."/>
            <person name="Sanchez-Garcia M."/>
            <person name="Camarero S."/>
            <person name="Miyauchi S."/>
            <person name="Serrano A."/>
            <person name="Linde D."/>
            <person name="Babiker R."/>
            <person name="Drula E."/>
            <person name="Ayuso-Fernandez I."/>
            <person name="Pacheco R."/>
            <person name="Padilla G."/>
            <person name="Ferreira P."/>
            <person name="Barriuso J."/>
            <person name="Kellner H."/>
            <person name="Castanera R."/>
            <person name="Alfaro M."/>
            <person name="Ramirez L."/>
            <person name="Pisabarro A.G."/>
            <person name="Kuo A."/>
            <person name="Tritt A."/>
            <person name="Lipzen A."/>
            <person name="He G."/>
            <person name="Yan M."/>
            <person name="Ng V."/>
            <person name="Cullen D."/>
            <person name="Martin F."/>
            <person name="Rosso M.-N."/>
            <person name="Henrissat B."/>
            <person name="Hibbett D."/>
            <person name="Martinez A.T."/>
            <person name="Grigoriev I.V."/>
        </authorList>
    </citation>
    <scope>NUCLEOTIDE SEQUENCE</scope>
    <source>
        <strain evidence="3">CBS 506.95</strain>
    </source>
</reference>
<feature type="chain" id="PRO_5040513605" description="Carbohydrate esterase family 16 protein" evidence="2">
    <location>
        <begin position="21"/>
        <end position="282"/>
    </location>
</feature>
<dbReference type="SUPFAM" id="SSF52266">
    <property type="entry name" value="SGNH hydrolase"/>
    <property type="match status" value="1"/>
</dbReference>
<dbReference type="EMBL" id="MU157890">
    <property type="protein sequence ID" value="KAF9524984.1"/>
    <property type="molecule type" value="Genomic_DNA"/>
</dbReference>
<name>A0A9P6E9J3_9AGAR</name>
<dbReference type="InterPro" id="IPR001087">
    <property type="entry name" value="GDSL"/>
</dbReference>
<dbReference type="Gene3D" id="3.40.50.1110">
    <property type="entry name" value="SGNH hydrolase"/>
    <property type="match status" value="1"/>
</dbReference>
<accession>A0A9P6E9J3</accession>
<evidence type="ECO:0008006" key="5">
    <source>
        <dbReference type="Google" id="ProtNLM"/>
    </source>
</evidence>
<dbReference type="Proteomes" id="UP000807306">
    <property type="component" value="Unassembled WGS sequence"/>
</dbReference>
<proteinExistence type="predicted"/>
<dbReference type="PANTHER" id="PTHR45642:SF139">
    <property type="entry name" value="SGNH HYDROLASE-TYPE ESTERASE DOMAIN-CONTAINING PROTEIN"/>
    <property type="match status" value="1"/>
</dbReference>
<organism evidence="3 4">
    <name type="scientific">Crepidotus variabilis</name>
    <dbReference type="NCBI Taxonomy" id="179855"/>
    <lineage>
        <taxon>Eukaryota</taxon>
        <taxon>Fungi</taxon>
        <taxon>Dikarya</taxon>
        <taxon>Basidiomycota</taxon>
        <taxon>Agaricomycotina</taxon>
        <taxon>Agaricomycetes</taxon>
        <taxon>Agaricomycetidae</taxon>
        <taxon>Agaricales</taxon>
        <taxon>Agaricineae</taxon>
        <taxon>Crepidotaceae</taxon>
        <taxon>Crepidotus</taxon>
    </lineage>
</organism>
<dbReference type="InterPro" id="IPR036514">
    <property type="entry name" value="SGNH_hydro_sf"/>
</dbReference>
<evidence type="ECO:0000313" key="3">
    <source>
        <dbReference type="EMBL" id="KAF9524984.1"/>
    </source>
</evidence>
<sequence length="282" mass="30883">MIGLTIAYALLLSLSATVDSHPSDGPEAATTISVATEGPNYWFSFGASSCQTGFNSTDTLPNEANPIGNPAFPGNTYSGGINWVGYLTSIYNNSVIFTYNYAIGGATINRTLVDPGPGRKTLTEQVDEFLSEAGTEPSATPWTSENALFSVYMGINDLQETYDLSGDRGAFSDLLLESYFAQAQRLYDIGARNFLLFNIAPTDRTPLMLNRSKSARATERAVIIEHNKRLLTRVNDFRNSTNSTLVAVYDIWTHFETMLNSPQTYGFKDATTFGNGSDIFWS</sequence>
<dbReference type="Pfam" id="PF00657">
    <property type="entry name" value="Lipase_GDSL"/>
    <property type="match status" value="1"/>
</dbReference>
<keyword evidence="1 2" id="KW-0732">Signal</keyword>
<evidence type="ECO:0000256" key="2">
    <source>
        <dbReference type="SAM" id="SignalP"/>
    </source>
</evidence>
<evidence type="ECO:0000256" key="1">
    <source>
        <dbReference type="ARBA" id="ARBA00022729"/>
    </source>
</evidence>
<dbReference type="AlphaFoldDB" id="A0A9P6E9J3"/>
<dbReference type="PANTHER" id="PTHR45642">
    <property type="entry name" value="GDSL ESTERASE/LIPASE EXL3"/>
    <property type="match status" value="1"/>
</dbReference>
<gene>
    <name evidence="3" type="ORF">CPB83DRAFT_860362</name>
</gene>
<evidence type="ECO:0000313" key="4">
    <source>
        <dbReference type="Proteomes" id="UP000807306"/>
    </source>
</evidence>
<protein>
    <recommendedName>
        <fullName evidence="5">Carbohydrate esterase family 16 protein</fullName>
    </recommendedName>
</protein>
<keyword evidence="4" id="KW-1185">Reference proteome</keyword>
<dbReference type="OrthoDB" id="1600564at2759"/>
<dbReference type="GO" id="GO:0016788">
    <property type="term" value="F:hydrolase activity, acting on ester bonds"/>
    <property type="evidence" value="ECO:0007669"/>
    <property type="project" value="InterPro"/>
</dbReference>